<evidence type="ECO:0000313" key="3">
    <source>
        <dbReference type="Proteomes" id="UP001160390"/>
    </source>
</evidence>
<gene>
    <name evidence="2" type="ORF">CCHLO57077_00015481</name>
</gene>
<accession>A0AA35QEF0</accession>
<dbReference type="Proteomes" id="UP001160390">
    <property type="component" value="Unassembled WGS sequence"/>
</dbReference>
<evidence type="ECO:0000256" key="1">
    <source>
        <dbReference type="SAM" id="MobiDB-lite"/>
    </source>
</evidence>
<proteinExistence type="predicted"/>
<sequence>MGYDMSASETEDSVSEDGRYQQRIHKLAIAKRYPFDSGHTALYPSRDVTLYARMMTDFAHIRAKTQEIKDTQQAEPIQEFAENAEHSIQESEKDE</sequence>
<name>A0AA35QEF0_9HYPO</name>
<evidence type="ECO:0000313" key="2">
    <source>
        <dbReference type="EMBL" id="CAI6100546.1"/>
    </source>
</evidence>
<feature type="region of interest" description="Disordered" evidence="1">
    <location>
        <begin position="1"/>
        <end position="21"/>
    </location>
</feature>
<reference evidence="2" key="1">
    <citation type="submission" date="2023-01" db="EMBL/GenBank/DDBJ databases">
        <authorList>
            <person name="Piombo E."/>
        </authorList>
    </citation>
    <scope>NUCLEOTIDE SEQUENCE</scope>
</reference>
<dbReference type="AlphaFoldDB" id="A0AA35QEF0"/>
<dbReference type="EMBL" id="CABFNP030001344">
    <property type="protein sequence ID" value="CAI6100546.1"/>
    <property type="molecule type" value="Genomic_DNA"/>
</dbReference>
<comment type="caution">
    <text evidence="2">The sequence shown here is derived from an EMBL/GenBank/DDBJ whole genome shotgun (WGS) entry which is preliminary data.</text>
</comment>
<organism evidence="2 3">
    <name type="scientific">Clonostachys chloroleuca</name>
    <dbReference type="NCBI Taxonomy" id="1926264"/>
    <lineage>
        <taxon>Eukaryota</taxon>
        <taxon>Fungi</taxon>
        <taxon>Dikarya</taxon>
        <taxon>Ascomycota</taxon>
        <taxon>Pezizomycotina</taxon>
        <taxon>Sordariomycetes</taxon>
        <taxon>Hypocreomycetidae</taxon>
        <taxon>Hypocreales</taxon>
        <taxon>Bionectriaceae</taxon>
        <taxon>Clonostachys</taxon>
    </lineage>
</organism>
<keyword evidence="3" id="KW-1185">Reference proteome</keyword>
<protein>
    <submittedName>
        <fullName evidence="2">Uncharacterized protein</fullName>
    </submittedName>
</protein>